<reference evidence="1 2" key="1">
    <citation type="submission" date="2013-12" db="EMBL/GenBank/DDBJ databases">
        <authorList>
            <consortium name="DOE Joint Genome Institute"/>
            <person name="Kappler U."/>
            <person name="Huntemann M."/>
            <person name="Han J."/>
            <person name="Chen A."/>
            <person name="Kyrpides N."/>
            <person name="Mavromatis K."/>
            <person name="Markowitz V."/>
            <person name="Palaniappan K."/>
            <person name="Ivanova N."/>
            <person name="Schaumberg A."/>
            <person name="Pati A."/>
            <person name="Liolios K."/>
            <person name="Nordberg H.P."/>
            <person name="Cantor M.N."/>
            <person name="Hua S.X."/>
            <person name="Woyke T."/>
        </authorList>
    </citation>
    <scope>NUCLEOTIDE SEQUENCE [LARGE SCALE GENOMIC DNA]</scope>
    <source>
        <strain evidence="2">AL2</strain>
    </source>
</reference>
<dbReference type="AlphaFoldDB" id="W0DZL2"/>
<dbReference type="RefSeq" id="WP_006460493.1">
    <property type="nucleotide sequence ID" value="NZ_CP007030.1"/>
</dbReference>
<dbReference type="STRING" id="717772.THIAE_06060"/>
<sequence length="105" mass="12105">MLVTINQVENFVSKAIANQICADDLGIRLQWRFQKHLFVAKFYKSEPIMHVGLINGTVELESIELPYDPKTNMQRLVQELKLRKVSEVLLHQARQVGLVDGVKFQ</sequence>
<dbReference type="KEGG" id="tao:THIAE_06060"/>
<evidence type="ECO:0000313" key="2">
    <source>
        <dbReference type="Proteomes" id="UP000005380"/>
    </source>
</evidence>
<evidence type="ECO:0000313" key="1">
    <source>
        <dbReference type="EMBL" id="AHF02286.1"/>
    </source>
</evidence>
<protein>
    <submittedName>
        <fullName evidence="1">Uncharacterized protein</fullName>
    </submittedName>
</protein>
<dbReference type="Proteomes" id="UP000005380">
    <property type="component" value="Chromosome"/>
</dbReference>
<dbReference type="HOGENOM" id="CLU_2235326_0_0_6"/>
<gene>
    <name evidence="1" type="ORF">THIAE_06060</name>
</gene>
<accession>W0DZL2</accession>
<dbReference type="InParanoid" id="W0DZL2"/>
<name>W0DZL2_9GAMM</name>
<proteinExistence type="predicted"/>
<keyword evidence="2" id="KW-1185">Reference proteome</keyword>
<organism evidence="1 2">
    <name type="scientific">Thiomicrospira aerophila AL3</name>
    <dbReference type="NCBI Taxonomy" id="717772"/>
    <lineage>
        <taxon>Bacteria</taxon>
        <taxon>Pseudomonadati</taxon>
        <taxon>Pseudomonadota</taxon>
        <taxon>Gammaproteobacteria</taxon>
        <taxon>Thiotrichales</taxon>
        <taxon>Piscirickettsiaceae</taxon>
        <taxon>Thiomicrospira</taxon>
    </lineage>
</organism>
<dbReference type="EMBL" id="CP007030">
    <property type="protein sequence ID" value="AHF02286.1"/>
    <property type="molecule type" value="Genomic_DNA"/>
</dbReference>